<organism evidence="1">
    <name type="scientific">viral metagenome</name>
    <dbReference type="NCBI Taxonomy" id="1070528"/>
    <lineage>
        <taxon>unclassified sequences</taxon>
        <taxon>metagenomes</taxon>
        <taxon>organismal metagenomes</taxon>
    </lineage>
</organism>
<sequence>MFIQTIRNFFSKDIIPLGRWHCIYDQRTLSRRIDLANYDHCGPCGNDDKIPITKQGNKSKSKSLSTQHLPVGKPNDVKFDAKLGAFK</sequence>
<evidence type="ECO:0000313" key="1">
    <source>
        <dbReference type="EMBL" id="QHU02456.1"/>
    </source>
</evidence>
<dbReference type="EMBL" id="MN740358">
    <property type="protein sequence ID" value="QHU02456.1"/>
    <property type="molecule type" value="Genomic_DNA"/>
</dbReference>
<protein>
    <submittedName>
        <fullName evidence="1">Uncharacterized protein</fullName>
    </submittedName>
</protein>
<reference evidence="1" key="1">
    <citation type="journal article" date="2020" name="Nature">
        <title>Giant virus diversity and host interactions through global metagenomics.</title>
        <authorList>
            <person name="Schulz F."/>
            <person name="Roux S."/>
            <person name="Paez-Espino D."/>
            <person name="Jungbluth S."/>
            <person name="Walsh D.A."/>
            <person name="Denef V.J."/>
            <person name="McMahon K.D."/>
            <person name="Konstantinidis K.T."/>
            <person name="Eloe-Fadrosh E.A."/>
            <person name="Kyrpides N.C."/>
            <person name="Woyke T."/>
        </authorList>
    </citation>
    <scope>NUCLEOTIDE SEQUENCE</scope>
    <source>
        <strain evidence="1">GVMAG-M-3300025880-75</strain>
    </source>
</reference>
<name>A0A6C0JCJ8_9ZZZZ</name>
<proteinExistence type="predicted"/>
<accession>A0A6C0JCJ8</accession>
<dbReference type="AlphaFoldDB" id="A0A6C0JCJ8"/>